<dbReference type="Proteomes" id="UP000232688">
    <property type="component" value="Unassembled WGS sequence"/>
</dbReference>
<dbReference type="AlphaFoldDB" id="A0A2N0QJ79"/>
<organism evidence="1 2">
    <name type="scientific">Rhizophagus irregularis</name>
    <dbReference type="NCBI Taxonomy" id="588596"/>
    <lineage>
        <taxon>Eukaryota</taxon>
        <taxon>Fungi</taxon>
        <taxon>Fungi incertae sedis</taxon>
        <taxon>Mucoromycota</taxon>
        <taxon>Glomeromycotina</taxon>
        <taxon>Glomeromycetes</taxon>
        <taxon>Glomerales</taxon>
        <taxon>Glomeraceae</taxon>
        <taxon>Rhizophagus</taxon>
    </lineage>
</organism>
<proteinExistence type="predicted"/>
<reference evidence="1 2" key="1">
    <citation type="submission" date="2017-10" db="EMBL/GenBank/DDBJ databases">
        <title>Extensive intraspecific genome diversity in a model arbuscular mycorrhizal fungus.</title>
        <authorList>
            <person name="Chen E.C.H."/>
            <person name="Morin E."/>
            <person name="Baudet D."/>
            <person name="Noel J."/>
            <person name="Ndikumana S."/>
            <person name="Charron P."/>
            <person name="St-Onge C."/>
            <person name="Giorgi J."/>
            <person name="Grigoriev I.V."/>
            <person name="Roux C."/>
            <person name="Martin F.M."/>
            <person name="Corradi N."/>
        </authorList>
    </citation>
    <scope>NUCLEOTIDE SEQUENCE [LARGE SCALE GENOMIC DNA]</scope>
    <source>
        <strain evidence="1 2">A1</strain>
    </source>
</reference>
<name>A0A2N0QJ79_9GLOM</name>
<reference evidence="1 2" key="2">
    <citation type="submission" date="2017-10" db="EMBL/GenBank/DDBJ databases">
        <title>Genome analyses suggest a sexual origin of heterokaryosis in a supposedly ancient asexual fungus.</title>
        <authorList>
            <person name="Corradi N."/>
            <person name="Sedzielewska K."/>
            <person name="Noel J."/>
            <person name="Charron P."/>
            <person name="Farinelli L."/>
            <person name="Marton T."/>
            <person name="Kruger M."/>
            <person name="Pelin A."/>
            <person name="Brachmann A."/>
            <person name="Corradi N."/>
        </authorList>
    </citation>
    <scope>NUCLEOTIDE SEQUENCE [LARGE SCALE GENOMIC DNA]</scope>
    <source>
        <strain evidence="1 2">A1</strain>
    </source>
</reference>
<dbReference type="VEuPathDB" id="FungiDB:RhiirA1_484536"/>
<protein>
    <submittedName>
        <fullName evidence="1">Uncharacterized protein</fullName>
    </submittedName>
</protein>
<gene>
    <name evidence="1" type="ORF">RhiirA1_484536</name>
</gene>
<comment type="caution">
    <text evidence="1">The sequence shown here is derived from an EMBL/GenBank/DDBJ whole genome shotgun (WGS) entry which is preliminary data.</text>
</comment>
<evidence type="ECO:0000313" key="2">
    <source>
        <dbReference type="Proteomes" id="UP000232688"/>
    </source>
</evidence>
<dbReference type="EMBL" id="LLXH01008329">
    <property type="protein sequence ID" value="PKC51104.1"/>
    <property type="molecule type" value="Genomic_DNA"/>
</dbReference>
<accession>A0A2N0QJ79</accession>
<evidence type="ECO:0000313" key="1">
    <source>
        <dbReference type="EMBL" id="PKC51104.1"/>
    </source>
</evidence>
<sequence length="87" mass="10406">MLYITINNNIKNDYDHIFFINILSIDDLWDLPYKYFYLTFIDFIKGFIPLALSKYLKSLSLNDNLVHIIVGDLHNFIYNKLSLELRT</sequence>